<keyword evidence="2" id="KW-0808">Transferase</keyword>
<evidence type="ECO:0000259" key="1">
    <source>
        <dbReference type="PROSITE" id="PS50011"/>
    </source>
</evidence>
<protein>
    <submittedName>
        <fullName evidence="2">Kinase-like domain-containing protein</fullName>
    </submittedName>
</protein>
<dbReference type="InterPro" id="IPR051681">
    <property type="entry name" value="Ser/Thr_Kinases-Pseudokinases"/>
</dbReference>
<proteinExistence type="predicted"/>
<dbReference type="PANTHER" id="PTHR44329">
    <property type="entry name" value="SERINE/THREONINE-PROTEIN KINASE TNNI3K-RELATED"/>
    <property type="match status" value="1"/>
</dbReference>
<dbReference type="PROSITE" id="PS50011">
    <property type="entry name" value="PROTEIN_KINASE_DOM"/>
    <property type="match status" value="1"/>
</dbReference>
<feature type="domain" description="Protein kinase" evidence="1">
    <location>
        <begin position="15"/>
        <end position="282"/>
    </location>
</feature>
<dbReference type="InterPro" id="IPR011009">
    <property type="entry name" value="Kinase-like_dom_sf"/>
</dbReference>
<evidence type="ECO:0000313" key="3">
    <source>
        <dbReference type="Proteomes" id="UP000807769"/>
    </source>
</evidence>
<dbReference type="Pfam" id="PF07714">
    <property type="entry name" value="PK_Tyr_Ser-Thr"/>
    <property type="match status" value="1"/>
</dbReference>
<dbReference type="GO" id="GO:0005524">
    <property type="term" value="F:ATP binding"/>
    <property type="evidence" value="ECO:0007669"/>
    <property type="project" value="InterPro"/>
</dbReference>
<comment type="caution">
    <text evidence="2">The sequence shown here is derived from an EMBL/GenBank/DDBJ whole genome shotgun (WGS) entry which is preliminary data.</text>
</comment>
<dbReference type="CDD" id="cd00180">
    <property type="entry name" value="PKc"/>
    <property type="match status" value="1"/>
</dbReference>
<dbReference type="InterPro" id="IPR001245">
    <property type="entry name" value="Ser-Thr/Tyr_kinase_cat_dom"/>
</dbReference>
<dbReference type="GO" id="GO:0004674">
    <property type="term" value="F:protein serine/threonine kinase activity"/>
    <property type="evidence" value="ECO:0007669"/>
    <property type="project" value="TreeGrafter"/>
</dbReference>
<reference evidence="2" key="1">
    <citation type="journal article" date="2020" name="New Phytol.">
        <title>Comparative genomics reveals dynamic genome evolution in host specialist ectomycorrhizal fungi.</title>
        <authorList>
            <person name="Lofgren L.A."/>
            <person name="Nguyen N.H."/>
            <person name="Vilgalys R."/>
            <person name="Ruytinx J."/>
            <person name="Liao H.L."/>
            <person name="Branco S."/>
            <person name="Kuo A."/>
            <person name="LaButti K."/>
            <person name="Lipzen A."/>
            <person name="Andreopoulos W."/>
            <person name="Pangilinan J."/>
            <person name="Riley R."/>
            <person name="Hundley H."/>
            <person name="Na H."/>
            <person name="Barry K."/>
            <person name="Grigoriev I.V."/>
            <person name="Stajich J.E."/>
            <person name="Kennedy P.G."/>
        </authorList>
    </citation>
    <scope>NUCLEOTIDE SEQUENCE</scope>
    <source>
        <strain evidence="2">MN1</strain>
    </source>
</reference>
<dbReference type="PANTHER" id="PTHR44329:SF214">
    <property type="entry name" value="PROTEIN KINASE DOMAIN-CONTAINING PROTEIN"/>
    <property type="match status" value="1"/>
</dbReference>
<keyword evidence="3" id="KW-1185">Reference proteome</keyword>
<evidence type="ECO:0000313" key="2">
    <source>
        <dbReference type="EMBL" id="KAG1819813.1"/>
    </source>
</evidence>
<dbReference type="RefSeq" id="XP_041195348.1">
    <property type="nucleotide sequence ID" value="XM_041335217.1"/>
</dbReference>
<dbReference type="EMBL" id="JABBWG010000009">
    <property type="protein sequence ID" value="KAG1819813.1"/>
    <property type="molecule type" value="Genomic_DNA"/>
</dbReference>
<gene>
    <name evidence="2" type="ORF">BJ212DRAFT_1343217</name>
</gene>
<keyword evidence="2" id="KW-0418">Kinase</keyword>
<dbReference type="GeneID" id="64629234"/>
<sequence>MNPVHPEPNILATHLINPILSTSGDYSDVYKCTLTSGLESTLVAVKLVRFGRHKKYYGRILREINLRMKLNHQNIIQLLGTTREFQGGSFPSFVFPWMPSGDLHCYIAYHGTGIETPTKLSLVRDIASGVTYLHKSHVVHGNLESKNVLIGPENRAYLTGFSLSTDLNTSQLLGAPESGGVRFAAPECFVDEEGDNSLPIINSDIYSIGCVLFHVFSGCLPWHDSKSGDIINELRQCRMPSRPGGGGIDDLLWNFITRCCSFTPCDRPSATQILEFFEHQYKPSKANISPDNLTKMLCNIPPNPTVSGGFADIRRCTLKTDGKATQVNRFSVQMRGYMNDPYPGSCQVNPTPRRCPSSKTVRGSASHHCALGQLMVSCVRGTCVNSRFGQDLCRKTSYLCSESRKIFTLFPAVMH</sequence>
<name>A0A9P7EEX4_9AGAM</name>
<organism evidence="2 3">
    <name type="scientific">Suillus subaureus</name>
    <dbReference type="NCBI Taxonomy" id="48587"/>
    <lineage>
        <taxon>Eukaryota</taxon>
        <taxon>Fungi</taxon>
        <taxon>Dikarya</taxon>
        <taxon>Basidiomycota</taxon>
        <taxon>Agaricomycotina</taxon>
        <taxon>Agaricomycetes</taxon>
        <taxon>Agaricomycetidae</taxon>
        <taxon>Boletales</taxon>
        <taxon>Suillineae</taxon>
        <taxon>Suillaceae</taxon>
        <taxon>Suillus</taxon>
    </lineage>
</organism>
<dbReference type="AlphaFoldDB" id="A0A9P7EEX4"/>
<dbReference type="SUPFAM" id="SSF56112">
    <property type="entry name" value="Protein kinase-like (PK-like)"/>
    <property type="match status" value="1"/>
</dbReference>
<dbReference type="Proteomes" id="UP000807769">
    <property type="component" value="Unassembled WGS sequence"/>
</dbReference>
<dbReference type="InterPro" id="IPR000719">
    <property type="entry name" value="Prot_kinase_dom"/>
</dbReference>
<dbReference type="Gene3D" id="1.10.510.10">
    <property type="entry name" value="Transferase(Phosphotransferase) domain 1"/>
    <property type="match status" value="1"/>
</dbReference>
<dbReference type="OrthoDB" id="4062651at2759"/>
<accession>A0A9P7EEX4</accession>